<organism evidence="5 6">
    <name type="scientific">Corynebacterium pyruviciproducens ATCC BAA-1742</name>
    <dbReference type="NCBI Taxonomy" id="1125779"/>
    <lineage>
        <taxon>Bacteria</taxon>
        <taxon>Bacillati</taxon>
        <taxon>Actinomycetota</taxon>
        <taxon>Actinomycetes</taxon>
        <taxon>Mycobacteriales</taxon>
        <taxon>Corynebacteriaceae</taxon>
        <taxon>Corynebacterium</taxon>
    </lineage>
</organism>
<dbReference type="HOGENOM" id="CLU_037628_6_1_11"/>
<keyword evidence="1" id="KW-0805">Transcription regulation</keyword>
<dbReference type="InterPro" id="IPR001761">
    <property type="entry name" value="Peripla_BP/Lac1_sug-bd_dom"/>
</dbReference>
<dbReference type="Pfam" id="PF00532">
    <property type="entry name" value="Peripla_BP_1"/>
    <property type="match status" value="1"/>
</dbReference>
<sequence length="346" mass="36895">MAHRVTMAEVAAAVGVSVATVSNAYNQPTQLSPATRRRILSTATRLGYRGPNATARSLRTQRTGAVGVLFTDDLTYAFEDRASVDFLAGMAEASYGTSFSLTLVPAFGETLSPAELIGRTAVDGFAVYSVGENDPYLEEVRARGLPLVVCDQPYIDPAVAFVGIDDRAAIRPCAEAVVAAGHTRPGILCIRLDRSRNDGPVTPARLDAATHHVQRSRVQGALDVFHSAGLVDVPIIERYINNSRTAVSAAREMLERYPDRDALVCTTDSLALGVHALTGGKLAVTGFDGIEMAVRLGITTVDQHNKRKGATAGKVLYQVIEGMAPTHTILPTEFIPGHSAGIERGW</sequence>
<feature type="domain" description="HTH lacI-type" evidence="4">
    <location>
        <begin position="5"/>
        <end position="60"/>
    </location>
</feature>
<dbReference type="EMBL" id="ATBY01000014">
    <property type="protein sequence ID" value="EPD69185.1"/>
    <property type="molecule type" value="Genomic_DNA"/>
</dbReference>
<dbReference type="STRING" id="1125779.HMPREF1219_01410"/>
<keyword evidence="6" id="KW-1185">Reference proteome</keyword>
<dbReference type="AlphaFoldDB" id="S2Z4P4"/>
<dbReference type="InterPro" id="IPR028082">
    <property type="entry name" value="Peripla_BP_I"/>
</dbReference>
<name>S2Z4P4_9CORY</name>
<evidence type="ECO:0000313" key="6">
    <source>
        <dbReference type="Proteomes" id="UP000014408"/>
    </source>
</evidence>
<dbReference type="SMART" id="SM00354">
    <property type="entry name" value="HTH_LACI"/>
    <property type="match status" value="1"/>
</dbReference>
<dbReference type="eggNOG" id="COG1609">
    <property type="taxonomic scope" value="Bacteria"/>
</dbReference>
<dbReference type="PANTHER" id="PTHR30146:SF138">
    <property type="entry name" value="TRANSCRIPTIONAL REGULATORY PROTEIN"/>
    <property type="match status" value="1"/>
</dbReference>
<dbReference type="Proteomes" id="UP000014408">
    <property type="component" value="Unassembled WGS sequence"/>
</dbReference>
<dbReference type="Pfam" id="PF00356">
    <property type="entry name" value="LacI"/>
    <property type="match status" value="1"/>
</dbReference>
<dbReference type="CDD" id="cd06279">
    <property type="entry name" value="PBP1_LacI-like"/>
    <property type="match status" value="1"/>
</dbReference>
<dbReference type="SUPFAM" id="SSF53822">
    <property type="entry name" value="Periplasmic binding protein-like I"/>
    <property type="match status" value="1"/>
</dbReference>
<dbReference type="Gene3D" id="1.10.260.40">
    <property type="entry name" value="lambda repressor-like DNA-binding domains"/>
    <property type="match status" value="1"/>
</dbReference>
<dbReference type="Gene3D" id="3.40.50.2300">
    <property type="match status" value="2"/>
</dbReference>
<dbReference type="GO" id="GO:0000976">
    <property type="term" value="F:transcription cis-regulatory region binding"/>
    <property type="evidence" value="ECO:0007669"/>
    <property type="project" value="TreeGrafter"/>
</dbReference>
<evidence type="ECO:0000313" key="5">
    <source>
        <dbReference type="EMBL" id="EPD69185.1"/>
    </source>
</evidence>
<evidence type="ECO:0000256" key="1">
    <source>
        <dbReference type="ARBA" id="ARBA00023015"/>
    </source>
</evidence>
<reference evidence="5 6" key="1">
    <citation type="submission" date="2013-05" db="EMBL/GenBank/DDBJ databases">
        <title>The Genome Sequence of Corynebacterium pyruviciproducens 1773O (ATCC BAA-1742).</title>
        <authorList>
            <consortium name="The Broad Institute Genomics Platform"/>
            <person name="Earl A."/>
            <person name="Ward D."/>
            <person name="Feldgarden M."/>
            <person name="Gevers D."/>
            <person name="Tong J."/>
            <person name="Walker B."/>
            <person name="Young S."/>
            <person name="Zeng Q."/>
            <person name="Gargeya S."/>
            <person name="Fitzgerald M."/>
            <person name="Haas B."/>
            <person name="Abouelleil A."/>
            <person name="Allen A.W."/>
            <person name="Alvarado L."/>
            <person name="Arachchi H.M."/>
            <person name="Berlin A.M."/>
            <person name="Chapman S.B."/>
            <person name="Gainer-Dewar J."/>
            <person name="Goldberg J."/>
            <person name="Griggs A."/>
            <person name="Gujja S."/>
            <person name="Hansen M."/>
            <person name="Howarth C."/>
            <person name="Imamovic A."/>
            <person name="Ireland A."/>
            <person name="Larimer J."/>
            <person name="McCowan C."/>
            <person name="Murphy C."/>
            <person name="Pearson M."/>
            <person name="Poon T.W."/>
            <person name="Priest M."/>
            <person name="Roberts A."/>
            <person name="Saif S."/>
            <person name="Shea T."/>
            <person name="Sisk P."/>
            <person name="Sykes S."/>
            <person name="Wortman J."/>
            <person name="Nusbaum C."/>
            <person name="Birren B."/>
        </authorList>
    </citation>
    <scope>NUCLEOTIDE SEQUENCE [LARGE SCALE GENOMIC DNA]</scope>
    <source>
        <strain evidence="5 6">ATCC BAA-1742</strain>
    </source>
</reference>
<accession>S2Z4P4</accession>
<keyword evidence="3" id="KW-0804">Transcription</keyword>
<comment type="caution">
    <text evidence="5">The sequence shown here is derived from an EMBL/GenBank/DDBJ whole genome shotgun (WGS) entry which is preliminary data.</text>
</comment>
<evidence type="ECO:0000256" key="2">
    <source>
        <dbReference type="ARBA" id="ARBA00023125"/>
    </source>
</evidence>
<keyword evidence="2" id="KW-0238">DNA-binding</keyword>
<dbReference type="SUPFAM" id="SSF47413">
    <property type="entry name" value="lambda repressor-like DNA-binding domains"/>
    <property type="match status" value="1"/>
</dbReference>
<dbReference type="PANTHER" id="PTHR30146">
    <property type="entry name" value="LACI-RELATED TRANSCRIPTIONAL REPRESSOR"/>
    <property type="match status" value="1"/>
</dbReference>
<dbReference type="GO" id="GO:0003700">
    <property type="term" value="F:DNA-binding transcription factor activity"/>
    <property type="evidence" value="ECO:0007669"/>
    <property type="project" value="TreeGrafter"/>
</dbReference>
<dbReference type="PATRIC" id="fig|1125779.3.peg.1372"/>
<proteinExistence type="predicted"/>
<protein>
    <recommendedName>
        <fullName evidence="4">HTH lacI-type domain-containing protein</fullName>
    </recommendedName>
</protein>
<evidence type="ECO:0000259" key="4">
    <source>
        <dbReference type="PROSITE" id="PS50932"/>
    </source>
</evidence>
<dbReference type="PROSITE" id="PS50932">
    <property type="entry name" value="HTH_LACI_2"/>
    <property type="match status" value="1"/>
</dbReference>
<dbReference type="InterPro" id="IPR000843">
    <property type="entry name" value="HTH_LacI"/>
</dbReference>
<dbReference type="CDD" id="cd01392">
    <property type="entry name" value="HTH_LacI"/>
    <property type="match status" value="1"/>
</dbReference>
<gene>
    <name evidence="5" type="ORF">HMPREF1219_01410</name>
</gene>
<dbReference type="InterPro" id="IPR010982">
    <property type="entry name" value="Lambda_DNA-bd_dom_sf"/>
</dbReference>
<evidence type="ECO:0000256" key="3">
    <source>
        <dbReference type="ARBA" id="ARBA00023163"/>
    </source>
</evidence>